<dbReference type="RefSeq" id="WP_187686193.1">
    <property type="nucleotide sequence ID" value="NZ_AP023396.1"/>
</dbReference>
<name>A0A7G1KC78_9NOCA</name>
<dbReference type="AlphaFoldDB" id="A0A7G1KC78"/>
<proteinExistence type="predicted"/>
<dbReference type="EMBL" id="AP023396">
    <property type="protein sequence ID" value="BCK52480.1"/>
    <property type="molecule type" value="Genomic_DNA"/>
</dbReference>
<sequence>MIWALLFVLLLACLTIFQIALVMGAPLGRFTWGGQHPGSLPPRMRYAAASSVLVYAAMAVVALDRSGIAELVPDTVSTVGIWIVFAFCVLGAVPNAISRSRGERYVMTPTSVALAVLALLVALT</sequence>
<keyword evidence="1" id="KW-0472">Membrane</keyword>
<evidence type="ECO:0000256" key="1">
    <source>
        <dbReference type="SAM" id="Phobius"/>
    </source>
</evidence>
<accession>A0A7G1KC78</accession>
<evidence type="ECO:0000313" key="2">
    <source>
        <dbReference type="EMBL" id="BCK52480.1"/>
    </source>
</evidence>
<evidence type="ECO:0000313" key="3">
    <source>
        <dbReference type="Proteomes" id="UP000516173"/>
    </source>
</evidence>
<keyword evidence="1" id="KW-1133">Transmembrane helix</keyword>
<reference evidence="2 3" key="1">
    <citation type="submission" date="2020-08" db="EMBL/GenBank/DDBJ databases">
        <title>Genome Sequencing of Nocardia wallacei strain FMUON74 and assembly.</title>
        <authorList>
            <person name="Toyokawa M."/>
            <person name="Uesaka K."/>
        </authorList>
    </citation>
    <scope>NUCLEOTIDE SEQUENCE [LARGE SCALE GENOMIC DNA]</scope>
    <source>
        <strain evidence="2 3">FMUON74</strain>
    </source>
</reference>
<gene>
    <name evidence="2" type="ORF">NWFMUON74_02520</name>
</gene>
<protein>
    <recommendedName>
        <fullName evidence="4">Integral membrane protein</fullName>
    </recommendedName>
</protein>
<feature type="transmembrane region" description="Helical" evidence="1">
    <location>
        <begin position="105"/>
        <end position="123"/>
    </location>
</feature>
<dbReference type="GeneID" id="80344882"/>
<keyword evidence="3" id="KW-1185">Reference proteome</keyword>
<evidence type="ECO:0008006" key="4">
    <source>
        <dbReference type="Google" id="ProtNLM"/>
    </source>
</evidence>
<dbReference type="KEGG" id="nwl:NWFMUON74_02520"/>
<feature type="transmembrane region" description="Helical" evidence="1">
    <location>
        <begin position="75"/>
        <end position="93"/>
    </location>
</feature>
<feature type="transmembrane region" description="Helical" evidence="1">
    <location>
        <begin position="44"/>
        <end position="63"/>
    </location>
</feature>
<keyword evidence="1" id="KW-0812">Transmembrane</keyword>
<organism evidence="2 3">
    <name type="scientific">Nocardia wallacei</name>
    <dbReference type="NCBI Taxonomy" id="480035"/>
    <lineage>
        <taxon>Bacteria</taxon>
        <taxon>Bacillati</taxon>
        <taxon>Actinomycetota</taxon>
        <taxon>Actinomycetes</taxon>
        <taxon>Mycobacteriales</taxon>
        <taxon>Nocardiaceae</taxon>
        <taxon>Nocardia</taxon>
    </lineage>
</organism>
<dbReference type="Proteomes" id="UP000516173">
    <property type="component" value="Chromosome"/>
</dbReference>